<evidence type="ECO:0000313" key="6">
    <source>
        <dbReference type="Proteomes" id="UP000430670"/>
    </source>
</evidence>
<dbReference type="Proteomes" id="UP000430670">
    <property type="component" value="Unassembled WGS sequence"/>
</dbReference>
<feature type="signal peptide" evidence="3">
    <location>
        <begin position="1"/>
        <end position="23"/>
    </location>
</feature>
<dbReference type="Pfam" id="PF01433">
    <property type="entry name" value="Peptidase_M1"/>
    <property type="match status" value="1"/>
</dbReference>
<evidence type="ECO:0000256" key="1">
    <source>
        <dbReference type="PIRSR" id="PIRSR634015-1"/>
    </source>
</evidence>
<dbReference type="EMBL" id="WNKU01000005">
    <property type="protein sequence ID" value="MTV48618.1"/>
    <property type="molecule type" value="Genomic_DNA"/>
</dbReference>
<dbReference type="InterPro" id="IPR014782">
    <property type="entry name" value="Peptidase_M1_dom"/>
</dbReference>
<feature type="binding site" evidence="2">
    <location>
        <position position="375"/>
    </location>
    <ligand>
        <name>Zn(2+)</name>
        <dbReference type="ChEBI" id="CHEBI:29105"/>
        <note>catalytic</note>
    </ligand>
</feature>
<keyword evidence="2" id="KW-0862">Zinc</keyword>
<dbReference type="RefSeq" id="WP_155475723.1">
    <property type="nucleotide sequence ID" value="NZ_WNKU01000005.1"/>
</dbReference>
<dbReference type="CDD" id="cd09604">
    <property type="entry name" value="M1_APN_like"/>
    <property type="match status" value="1"/>
</dbReference>
<comment type="cofactor">
    <cofactor evidence="2">
        <name>Zn(2+)</name>
        <dbReference type="ChEBI" id="CHEBI:29105"/>
    </cofactor>
    <text evidence="2">Binds 1 zinc ion per subunit.</text>
</comment>
<dbReference type="Gene3D" id="1.10.390.10">
    <property type="entry name" value="Neutral Protease Domain 2"/>
    <property type="match status" value="1"/>
</dbReference>
<feature type="domain" description="Peptidase M1 membrane alanine aminopeptidase" evidence="4">
    <location>
        <begin position="323"/>
        <end position="525"/>
    </location>
</feature>
<feature type="active site" description="Proton donor" evidence="1">
    <location>
        <position position="466"/>
    </location>
</feature>
<comment type="caution">
    <text evidence="5">The sequence shown here is derived from an EMBL/GenBank/DDBJ whole genome shotgun (WGS) entry which is preliminary data.</text>
</comment>
<feature type="binding site" evidence="2">
    <location>
        <position position="394"/>
    </location>
    <ligand>
        <name>Zn(2+)</name>
        <dbReference type="ChEBI" id="CHEBI:29105"/>
        <note>catalytic</note>
    </ligand>
</feature>
<dbReference type="AlphaFoldDB" id="A0A6I3SID5"/>
<evidence type="ECO:0000259" key="4">
    <source>
        <dbReference type="Pfam" id="PF01433"/>
    </source>
</evidence>
<proteinExistence type="predicted"/>
<evidence type="ECO:0000313" key="5">
    <source>
        <dbReference type="EMBL" id="MTV48618.1"/>
    </source>
</evidence>
<reference evidence="5 6" key="1">
    <citation type="submission" date="2019-11" db="EMBL/GenBank/DDBJ databases">
        <title>Whole-genome sequence of a the green, strictly anaerobic photosynthetic bacterium Heliobacillus mobilis DSM 6151.</title>
        <authorList>
            <person name="Kyndt J.A."/>
            <person name="Meyer T.E."/>
        </authorList>
    </citation>
    <scope>NUCLEOTIDE SEQUENCE [LARGE SCALE GENOMIC DNA]</scope>
    <source>
        <strain evidence="5 6">DSM 6151</strain>
    </source>
</reference>
<accession>A0A6I3SID5</accession>
<keyword evidence="2" id="KW-0479">Metal-binding</keyword>
<organism evidence="5 6">
    <name type="scientific">Heliobacterium mobile</name>
    <name type="common">Heliobacillus mobilis</name>
    <dbReference type="NCBI Taxonomy" id="28064"/>
    <lineage>
        <taxon>Bacteria</taxon>
        <taxon>Bacillati</taxon>
        <taxon>Bacillota</taxon>
        <taxon>Clostridia</taxon>
        <taxon>Eubacteriales</taxon>
        <taxon>Heliobacteriaceae</taxon>
        <taxon>Heliobacterium</taxon>
    </lineage>
</organism>
<name>A0A6I3SID5_HELMO</name>
<dbReference type="PANTHER" id="PTHR45726:SF3">
    <property type="entry name" value="LEUKOTRIENE A-4 HYDROLASE"/>
    <property type="match status" value="1"/>
</dbReference>
<protein>
    <submittedName>
        <fullName evidence="5">M1 family peptidase</fullName>
    </submittedName>
</protein>
<feature type="chain" id="PRO_5039476234" evidence="3">
    <location>
        <begin position="24"/>
        <end position="647"/>
    </location>
</feature>
<sequence length="647" mass="72921">MWHHRWMTVALSVLLAYAVNLPAAQGEPLSVPGISPPLNYQIECRYEPTTQTIDGQVDITWKYGGTQPLSQIALHLYPNAFQPGSTFFNESSGQHRGVQGDVNKPGKMELTQITYISGTNSRDMTASLRFIQPDDKNPYDRTLATVDLPRPLRPGEVLHMKLIYQTLLPDVFARSGVADPFVMAGQWYPKLAAYERQWQRGREQEGFNLHQFHANSEFYADFANYDVKLTLPKTYVVGATGCEADPPVVEGEHKRLHFVQSWVHDFAWAADPRFVLQTCTIEPKDTAPVEIRLFSQPEHLPLAERQLKAVAGALEQLCTSYGPYPYRTLTVIDPPADAPGAGGMEYPTLITGGTPNFPGERSSDPERVLVHETAHQYWYGLVATNEFEEPWLDEGLTTYSEGKILAKLYPDTRVPFKFLGIPLFSTPLRDDAPGDYRTVLGSTVLDPINLPAWEFASERSYAASVYYRTALSLYTLERTVGEEKMQDILSAYFKRWAFRHPGTRDFLQVVQEKAGESTMDHFREWISLPASMDFAVGDVRPIETPTGPAWQVRLERRGELTAPVEVIVIDSSGQSHVFHCEGTDRYTELIVPGDSPVMTVQVDPHERHLLDTNRLNNLWTQEKSIWPALRWTLFVAAAYQAILSAGI</sequence>
<evidence type="ECO:0000256" key="3">
    <source>
        <dbReference type="SAM" id="SignalP"/>
    </source>
</evidence>
<dbReference type="SUPFAM" id="SSF55486">
    <property type="entry name" value="Metalloproteases ('zincins'), catalytic domain"/>
    <property type="match status" value="1"/>
</dbReference>
<evidence type="ECO:0000256" key="2">
    <source>
        <dbReference type="PIRSR" id="PIRSR634015-3"/>
    </source>
</evidence>
<dbReference type="InterPro" id="IPR034015">
    <property type="entry name" value="M1_LTA4H"/>
</dbReference>
<dbReference type="OrthoDB" id="9814383at2"/>
<dbReference type="PANTHER" id="PTHR45726">
    <property type="entry name" value="LEUKOTRIENE A-4 HYDROLASE"/>
    <property type="match status" value="1"/>
</dbReference>
<dbReference type="InterPro" id="IPR027268">
    <property type="entry name" value="Peptidase_M4/M1_CTD_sf"/>
</dbReference>
<keyword evidence="6" id="KW-1185">Reference proteome</keyword>
<dbReference type="GO" id="GO:0008270">
    <property type="term" value="F:zinc ion binding"/>
    <property type="evidence" value="ECO:0007669"/>
    <property type="project" value="InterPro"/>
</dbReference>
<keyword evidence="3" id="KW-0732">Signal</keyword>
<dbReference type="GO" id="GO:0008237">
    <property type="term" value="F:metallopeptidase activity"/>
    <property type="evidence" value="ECO:0007669"/>
    <property type="project" value="InterPro"/>
</dbReference>
<feature type="binding site" evidence="2">
    <location>
        <position position="371"/>
    </location>
    <ligand>
        <name>Zn(2+)</name>
        <dbReference type="ChEBI" id="CHEBI:29105"/>
        <note>catalytic</note>
    </ligand>
</feature>
<feature type="active site" description="Proton acceptor" evidence="1">
    <location>
        <position position="372"/>
    </location>
</feature>
<gene>
    <name evidence="5" type="ORF">GJ688_06445</name>
</gene>